<dbReference type="Pfam" id="PF00392">
    <property type="entry name" value="GntR"/>
    <property type="match status" value="1"/>
</dbReference>
<reference evidence="5 6" key="1">
    <citation type="submission" date="2018-04" db="EMBL/GenBank/DDBJ databases">
        <title>Genomic Encyclopedia of Archaeal and Bacterial Type Strains, Phase II (KMG-II): from individual species to whole genera.</title>
        <authorList>
            <person name="Goeker M."/>
        </authorList>
    </citation>
    <scope>NUCLEOTIDE SEQUENCE [LARGE SCALE GENOMIC DNA]</scope>
    <source>
        <strain evidence="5 6">DSM 23382</strain>
    </source>
</reference>
<dbReference type="AlphaFoldDB" id="A0A2T5VFQ3"/>
<dbReference type="PROSITE" id="PS50949">
    <property type="entry name" value="HTH_GNTR"/>
    <property type="match status" value="1"/>
</dbReference>
<dbReference type="SMART" id="SM00895">
    <property type="entry name" value="FCD"/>
    <property type="match status" value="1"/>
</dbReference>
<dbReference type="InterPro" id="IPR036390">
    <property type="entry name" value="WH_DNA-bd_sf"/>
</dbReference>
<evidence type="ECO:0000256" key="1">
    <source>
        <dbReference type="ARBA" id="ARBA00023015"/>
    </source>
</evidence>
<organism evidence="5 6">
    <name type="scientific">Breoghania corrubedonensis</name>
    <dbReference type="NCBI Taxonomy" id="665038"/>
    <lineage>
        <taxon>Bacteria</taxon>
        <taxon>Pseudomonadati</taxon>
        <taxon>Pseudomonadota</taxon>
        <taxon>Alphaproteobacteria</taxon>
        <taxon>Hyphomicrobiales</taxon>
        <taxon>Stappiaceae</taxon>
        <taxon>Breoghania</taxon>
    </lineage>
</organism>
<keyword evidence="6" id="KW-1185">Reference proteome</keyword>
<keyword evidence="2" id="KW-0238">DNA-binding</keyword>
<dbReference type="PANTHER" id="PTHR43537:SF5">
    <property type="entry name" value="UXU OPERON TRANSCRIPTIONAL REGULATOR"/>
    <property type="match status" value="1"/>
</dbReference>
<dbReference type="Gene3D" id="1.20.120.530">
    <property type="entry name" value="GntR ligand-binding domain-like"/>
    <property type="match status" value="1"/>
</dbReference>
<sequence length="240" mass="26138">MTVETGTPEGAGGLQAFDLQPESSLAERAYEQLAQLILTKALPGGSSVVEGRLAKQLDISRTPMREAILRLAAEGLLVKQGSRSFAVRKVQPVEFFQALKLRELIEAEAVELAIGKVAAEDIEDLRAEIIRLGQRDAQETAHWELDDRLHMLFPAALGNAVMIRVLTNLRISTRLFELSSAAGRVSADATEHLAILEAFEKGDARRARAAMVTHLRNVAAETLDIVSGRDPGGPKRRSVK</sequence>
<dbReference type="SUPFAM" id="SSF48008">
    <property type="entry name" value="GntR ligand-binding domain-like"/>
    <property type="match status" value="1"/>
</dbReference>
<dbReference type="Pfam" id="PF07729">
    <property type="entry name" value="FCD"/>
    <property type="match status" value="1"/>
</dbReference>
<evidence type="ECO:0000259" key="4">
    <source>
        <dbReference type="PROSITE" id="PS50949"/>
    </source>
</evidence>
<dbReference type="Gene3D" id="1.10.10.10">
    <property type="entry name" value="Winged helix-like DNA-binding domain superfamily/Winged helix DNA-binding domain"/>
    <property type="match status" value="1"/>
</dbReference>
<dbReference type="EMBL" id="QAYG01000001">
    <property type="protein sequence ID" value="PTW62583.1"/>
    <property type="molecule type" value="Genomic_DNA"/>
</dbReference>
<evidence type="ECO:0000313" key="5">
    <source>
        <dbReference type="EMBL" id="PTW62583.1"/>
    </source>
</evidence>
<dbReference type="SMART" id="SM00345">
    <property type="entry name" value="HTH_GNTR"/>
    <property type="match status" value="1"/>
</dbReference>
<gene>
    <name evidence="5" type="ORF">C8N35_101629</name>
</gene>
<keyword evidence="3" id="KW-0804">Transcription</keyword>
<accession>A0A2T5VFQ3</accession>
<dbReference type="SUPFAM" id="SSF46785">
    <property type="entry name" value="Winged helix' DNA-binding domain"/>
    <property type="match status" value="1"/>
</dbReference>
<name>A0A2T5VFQ3_9HYPH</name>
<dbReference type="PANTHER" id="PTHR43537">
    <property type="entry name" value="TRANSCRIPTIONAL REGULATOR, GNTR FAMILY"/>
    <property type="match status" value="1"/>
</dbReference>
<evidence type="ECO:0000256" key="2">
    <source>
        <dbReference type="ARBA" id="ARBA00023125"/>
    </source>
</evidence>
<dbReference type="InterPro" id="IPR000524">
    <property type="entry name" value="Tscrpt_reg_HTH_GntR"/>
</dbReference>
<dbReference type="InterPro" id="IPR036388">
    <property type="entry name" value="WH-like_DNA-bd_sf"/>
</dbReference>
<proteinExistence type="predicted"/>
<dbReference type="InterPro" id="IPR008920">
    <property type="entry name" value="TF_FadR/GntR_C"/>
</dbReference>
<keyword evidence="1" id="KW-0805">Transcription regulation</keyword>
<feature type="domain" description="HTH gntR-type" evidence="4">
    <location>
        <begin position="23"/>
        <end position="90"/>
    </location>
</feature>
<dbReference type="GO" id="GO:0003677">
    <property type="term" value="F:DNA binding"/>
    <property type="evidence" value="ECO:0007669"/>
    <property type="project" value="UniProtKB-KW"/>
</dbReference>
<protein>
    <submittedName>
        <fullName evidence="5">GntR family transcriptional regulator</fullName>
    </submittedName>
</protein>
<comment type="caution">
    <text evidence="5">The sequence shown here is derived from an EMBL/GenBank/DDBJ whole genome shotgun (WGS) entry which is preliminary data.</text>
</comment>
<evidence type="ECO:0000313" key="6">
    <source>
        <dbReference type="Proteomes" id="UP000244081"/>
    </source>
</evidence>
<dbReference type="GO" id="GO:0003700">
    <property type="term" value="F:DNA-binding transcription factor activity"/>
    <property type="evidence" value="ECO:0007669"/>
    <property type="project" value="InterPro"/>
</dbReference>
<evidence type="ECO:0000256" key="3">
    <source>
        <dbReference type="ARBA" id="ARBA00023163"/>
    </source>
</evidence>
<dbReference type="InterPro" id="IPR011711">
    <property type="entry name" value="GntR_C"/>
</dbReference>
<dbReference type="Proteomes" id="UP000244081">
    <property type="component" value="Unassembled WGS sequence"/>
</dbReference>
<dbReference type="RefSeq" id="WP_245926639.1">
    <property type="nucleotide sequence ID" value="NZ_QAYG01000001.1"/>
</dbReference>